<evidence type="ECO:0000313" key="8">
    <source>
        <dbReference type="EMBL" id="SZX63928.1"/>
    </source>
</evidence>
<evidence type="ECO:0000256" key="6">
    <source>
        <dbReference type="ARBA" id="ARBA00023277"/>
    </source>
</evidence>
<gene>
    <name evidence="8" type="ORF">BQ4739_LOCUS4467</name>
</gene>
<dbReference type="InterPro" id="IPR043595">
    <property type="entry name" value="FaeB/C/D"/>
</dbReference>
<evidence type="ECO:0000256" key="3">
    <source>
        <dbReference type="ARBA" id="ARBA00022651"/>
    </source>
</evidence>
<evidence type="ECO:0000256" key="5">
    <source>
        <dbReference type="ARBA" id="ARBA00022801"/>
    </source>
</evidence>
<dbReference type="GO" id="GO:0005576">
    <property type="term" value="C:extracellular region"/>
    <property type="evidence" value="ECO:0007669"/>
    <property type="project" value="UniProtKB-SubCell"/>
</dbReference>
<protein>
    <submittedName>
        <fullName evidence="8">Uncharacterized protein</fullName>
    </submittedName>
</protein>
<evidence type="ECO:0000256" key="7">
    <source>
        <dbReference type="ARBA" id="ARBA00023326"/>
    </source>
</evidence>
<keyword evidence="3" id="KW-0858">Xylan degradation</keyword>
<dbReference type="PANTHER" id="PTHR38050">
    <property type="match status" value="1"/>
</dbReference>
<evidence type="ECO:0000256" key="4">
    <source>
        <dbReference type="ARBA" id="ARBA00022729"/>
    </source>
</evidence>
<organism evidence="8 9">
    <name type="scientific">Tetradesmus obliquus</name>
    <name type="common">Green alga</name>
    <name type="synonym">Acutodesmus obliquus</name>
    <dbReference type="NCBI Taxonomy" id="3088"/>
    <lineage>
        <taxon>Eukaryota</taxon>
        <taxon>Viridiplantae</taxon>
        <taxon>Chlorophyta</taxon>
        <taxon>core chlorophytes</taxon>
        <taxon>Chlorophyceae</taxon>
        <taxon>CS clade</taxon>
        <taxon>Sphaeropleales</taxon>
        <taxon>Scenedesmaceae</taxon>
        <taxon>Tetradesmus</taxon>
    </lineage>
</organism>
<keyword evidence="4" id="KW-0732">Signal</keyword>
<proteinExistence type="predicted"/>
<sequence>MKLFLIVSALLACSTLAAASCLPGDLPCACKEAGGQWRALKEPLKPVCTYEFKQKVNGQDMTRTFNVFLPAGYRNTRRYPVWMHIHGVYWGSMDNISQRMGWNVLAMDATANWDGVAGSDKVYNSAIVVYPQSTPSPYTNPDQRMLWNLPWWSCSAGSCVDRNIDEIAYIESVLKTVLSKLSVDKSKFWVTGTSAGGMMVNYLLCKSELFQRTATAVVDMLGGVGESFLGQCSPKVQLPHLILHGMEDPVITYWKDNVVDGSNFISTLKMAKWWQGLRGCKGEPRDEYNDQTLECHVYCEGGPASERAERRPMGRKTIPMHGKEAAFALRQQGAGPILKLCGMKGVGHDLNTPYQGYPFDIAWEFFKKQSGL</sequence>
<evidence type="ECO:0000256" key="1">
    <source>
        <dbReference type="ARBA" id="ARBA00004613"/>
    </source>
</evidence>
<dbReference type="SUPFAM" id="SSF53474">
    <property type="entry name" value="alpha/beta-Hydrolases"/>
    <property type="match status" value="1"/>
</dbReference>
<accession>A0A383VEE3</accession>
<dbReference type="AlphaFoldDB" id="A0A383VEE3"/>
<dbReference type="InterPro" id="IPR029058">
    <property type="entry name" value="AB_hydrolase_fold"/>
</dbReference>
<dbReference type="Gene3D" id="3.40.50.1820">
    <property type="entry name" value="alpha/beta hydrolase"/>
    <property type="match status" value="1"/>
</dbReference>
<evidence type="ECO:0000313" key="9">
    <source>
        <dbReference type="Proteomes" id="UP000256970"/>
    </source>
</evidence>
<dbReference type="GO" id="GO:0030600">
    <property type="term" value="F:feruloyl esterase activity"/>
    <property type="evidence" value="ECO:0007669"/>
    <property type="project" value="InterPro"/>
</dbReference>
<dbReference type="EMBL" id="FNXT01000356">
    <property type="protein sequence ID" value="SZX63928.1"/>
    <property type="molecule type" value="Genomic_DNA"/>
</dbReference>
<keyword evidence="6" id="KW-0119">Carbohydrate metabolism</keyword>
<keyword evidence="5" id="KW-0378">Hydrolase</keyword>
<dbReference type="PROSITE" id="PS51257">
    <property type="entry name" value="PROKAR_LIPOPROTEIN"/>
    <property type="match status" value="1"/>
</dbReference>
<keyword evidence="2" id="KW-0964">Secreted</keyword>
<dbReference type="PANTHER" id="PTHR38050:SF2">
    <property type="entry name" value="FERULOYL ESTERASE C-RELATED"/>
    <property type="match status" value="1"/>
</dbReference>
<dbReference type="GO" id="GO:0045493">
    <property type="term" value="P:xylan catabolic process"/>
    <property type="evidence" value="ECO:0007669"/>
    <property type="project" value="UniProtKB-KW"/>
</dbReference>
<dbReference type="Proteomes" id="UP000256970">
    <property type="component" value="Unassembled WGS sequence"/>
</dbReference>
<name>A0A383VEE3_TETOB</name>
<keyword evidence="9" id="KW-1185">Reference proteome</keyword>
<reference evidence="8 9" key="1">
    <citation type="submission" date="2016-10" db="EMBL/GenBank/DDBJ databases">
        <authorList>
            <person name="Cai Z."/>
        </authorList>
    </citation>
    <scope>NUCLEOTIDE SEQUENCE [LARGE SCALE GENOMIC DNA]</scope>
</reference>
<keyword evidence="7" id="KW-0624">Polysaccharide degradation</keyword>
<comment type="subcellular location">
    <subcellularLocation>
        <location evidence="1">Secreted</location>
    </subcellularLocation>
</comment>
<evidence type="ECO:0000256" key="2">
    <source>
        <dbReference type="ARBA" id="ARBA00022525"/>
    </source>
</evidence>